<sequence>MAGQGPLLGVAQHPILMCSAVFAVLLTLLYYYLLPKPLPGIPYNEESARRVMGDVPEFVALVEAGRRPRDFWADLCAKKNSPIAQYFPGPFLNPVIVVSDFREAQDLFIRRSKQLDRGAIGRMMWGGVGDHHFVAMDASDHKFAASRFLAKDLMGPNYLQTVQPPILHFYSVPCIHEDGGADVSAPIGYGNVESLMELWRFKAAVADGRPFAVINDLMALTADTIFETAMGIEGSDKNIHRYHEHLRSIDLPRIKPESDDTLFPFPEYECDGLLKTIDVIAHVAGKFPTAPILQLHWPIHNLRKEVRKARRDRHSIIQTYIDRALERWETVGPPKKPRWAIDLIIGREQMAAKKEGRKPDYRSKLFHDALYGYCFGGQDTTHSALSFLVKHFGMYQEPQRKLRAALREAHAAAVAEHRSPTSDEICKTQIPYLDAYIEEVLRLNTTASGVVKEAVEDMEIFGYHVPKGTQVIVPLWGASIDSPALPIDESKRSQTSQEHANDMPGDWTNSRYPPETFHPERWMREDSETGRVVFAPRAGPHMTFSAGPRECWGKRLAMITLRLVTTLLVWNFDFLPLPEGMDSLEVSDILNAKPKVCVLRLKPLEL</sequence>
<dbReference type="Proteomes" id="UP000029964">
    <property type="component" value="Unassembled WGS sequence"/>
</dbReference>
<evidence type="ECO:0000256" key="2">
    <source>
        <dbReference type="ARBA" id="ARBA00022617"/>
    </source>
</evidence>
<evidence type="ECO:0000313" key="7">
    <source>
        <dbReference type="EMBL" id="KFH41345.1"/>
    </source>
</evidence>
<evidence type="ECO:0000256" key="4">
    <source>
        <dbReference type="ARBA" id="ARBA00023004"/>
    </source>
</evidence>
<evidence type="ECO:0000256" key="3">
    <source>
        <dbReference type="ARBA" id="ARBA00022723"/>
    </source>
</evidence>
<reference evidence="8" key="1">
    <citation type="journal article" date="2014" name="Genome Announc.">
        <title>Genome sequence and annotation of Acremonium chrysogenum, producer of the beta-lactam antibiotic cephalosporin C.</title>
        <authorList>
            <person name="Terfehr D."/>
            <person name="Dahlmann T.A."/>
            <person name="Specht T."/>
            <person name="Zadra I."/>
            <person name="Kuernsteiner H."/>
            <person name="Kueck U."/>
        </authorList>
    </citation>
    <scope>NUCLEOTIDE SEQUENCE [LARGE SCALE GENOMIC DNA]</scope>
    <source>
        <strain evidence="8">ATCC 11550 / CBS 779.69 / DSM 880 / IAM 14645 / JCM 23072 / IMI 49137</strain>
    </source>
</reference>
<dbReference type="STRING" id="857340.A0A086SW63"/>
<feature type="transmembrane region" description="Helical" evidence="6">
    <location>
        <begin position="14"/>
        <end position="33"/>
    </location>
</feature>
<dbReference type="GO" id="GO:0005506">
    <property type="term" value="F:iron ion binding"/>
    <property type="evidence" value="ECO:0007669"/>
    <property type="project" value="InterPro"/>
</dbReference>
<comment type="caution">
    <text evidence="7">The sequence shown here is derived from an EMBL/GenBank/DDBJ whole genome shotgun (WGS) entry which is preliminary data.</text>
</comment>
<keyword evidence="3" id="KW-0479">Metal-binding</keyword>
<dbReference type="InterPro" id="IPR036396">
    <property type="entry name" value="Cyt_P450_sf"/>
</dbReference>
<keyword evidence="6" id="KW-0472">Membrane</keyword>
<dbReference type="PRINTS" id="PR00359">
    <property type="entry name" value="BP450"/>
</dbReference>
<dbReference type="PRINTS" id="PR00385">
    <property type="entry name" value="P450"/>
</dbReference>
<dbReference type="OrthoDB" id="1470350at2759"/>
<dbReference type="HOGENOM" id="CLU_025001_1_0_1"/>
<evidence type="ECO:0000256" key="6">
    <source>
        <dbReference type="SAM" id="Phobius"/>
    </source>
</evidence>
<dbReference type="InterPro" id="IPR002397">
    <property type="entry name" value="Cyt_P450_B"/>
</dbReference>
<dbReference type="Pfam" id="PF00067">
    <property type="entry name" value="p450"/>
    <property type="match status" value="2"/>
</dbReference>
<dbReference type="PANTHER" id="PTHR24305">
    <property type="entry name" value="CYTOCHROME P450"/>
    <property type="match status" value="1"/>
</dbReference>
<dbReference type="Gene3D" id="1.10.630.10">
    <property type="entry name" value="Cytochrome P450"/>
    <property type="match status" value="1"/>
</dbReference>
<dbReference type="InterPro" id="IPR001128">
    <property type="entry name" value="Cyt_P450"/>
</dbReference>
<comment type="similarity">
    <text evidence="1">Belongs to the cytochrome P450 family.</text>
</comment>
<keyword evidence="4" id="KW-0408">Iron</keyword>
<dbReference type="GO" id="GO:0004497">
    <property type="term" value="F:monooxygenase activity"/>
    <property type="evidence" value="ECO:0007669"/>
    <property type="project" value="InterPro"/>
</dbReference>
<keyword evidence="6" id="KW-0812">Transmembrane</keyword>
<proteinExistence type="inferred from homology"/>
<dbReference type="InterPro" id="IPR050121">
    <property type="entry name" value="Cytochrome_P450_monoxygenase"/>
</dbReference>
<dbReference type="EMBL" id="JPKY01000133">
    <property type="protein sequence ID" value="KFH41345.1"/>
    <property type="molecule type" value="Genomic_DNA"/>
</dbReference>
<evidence type="ECO:0000313" key="8">
    <source>
        <dbReference type="Proteomes" id="UP000029964"/>
    </source>
</evidence>
<keyword evidence="8" id="KW-1185">Reference proteome</keyword>
<keyword evidence="6" id="KW-1133">Transmembrane helix</keyword>
<dbReference type="AlphaFoldDB" id="A0A086SW63"/>
<accession>A0A086SW63</accession>
<dbReference type="PANTHER" id="PTHR24305:SF166">
    <property type="entry name" value="CYTOCHROME P450 12A4, MITOCHONDRIAL-RELATED"/>
    <property type="match status" value="1"/>
</dbReference>
<name>A0A086SW63_HAPC1</name>
<dbReference type="SUPFAM" id="SSF48264">
    <property type="entry name" value="Cytochrome P450"/>
    <property type="match status" value="1"/>
</dbReference>
<dbReference type="GO" id="GO:0016705">
    <property type="term" value="F:oxidoreductase activity, acting on paired donors, with incorporation or reduction of molecular oxygen"/>
    <property type="evidence" value="ECO:0007669"/>
    <property type="project" value="InterPro"/>
</dbReference>
<evidence type="ECO:0000256" key="1">
    <source>
        <dbReference type="ARBA" id="ARBA00010617"/>
    </source>
</evidence>
<keyword evidence="2" id="KW-0349">Heme</keyword>
<organism evidence="7 8">
    <name type="scientific">Hapsidospora chrysogenum (strain ATCC 11550 / CBS 779.69 / DSM 880 / IAM 14645 / JCM 23072 / IMI 49137)</name>
    <name type="common">Acremonium chrysogenum</name>
    <dbReference type="NCBI Taxonomy" id="857340"/>
    <lineage>
        <taxon>Eukaryota</taxon>
        <taxon>Fungi</taxon>
        <taxon>Dikarya</taxon>
        <taxon>Ascomycota</taxon>
        <taxon>Pezizomycotina</taxon>
        <taxon>Sordariomycetes</taxon>
        <taxon>Hypocreomycetidae</taxon>
        <taxon>Hypocreales</taxon>
        <taxon>Bionectriaceae</taxon>
        <taxon>Hapsidospora</taxon>
    </lineage>
</organism>
<evidence type="ECO:0000256" key="5">
    <source>
        <dbReference type="SAM" id="MobiDB-lite"/>
    </source>
</evidence>
<protein>
    <submittedName>
        <fullName evidence="7">Cytochrome-like protein</fullName>
    </submittedName>
</protein>
<gene>
    <name evidence="7" type="ORF">ACRE_079370</name>
</gene>
<feature type="region of interest" description="Disordered" evidence="5">
    <location>
        <begin position="489"/>
        <end position="511"/>
    </location>
</feature>
<dbReference type="GO" id="GO:0020037">
    <property type="term" value="F:heme binding"/>
    <property type="evidence" value="ECO:0007669"/>
    <property type="project" value="InterPro"/>
</dbReference>